<keyword evidence="2" id="KW-1185">Reference proteome</keyword>
<evidence type="ECO:0000313" key="2">
    <source>
        <dbReference type="Proteomes" id="UP000759131"/>
    </source>
</evidence>
<dbReference type="AlphaFoldDB" id="A0A7R9KP76"/>
<organism evidence="1">
    <name type="scientific">Medioppia subpectinata</name>
    <dbReference type="NCBI Taxonomy" id="1979941"/>
    <lineage>
        <taxon>Eukaryota</taxon>
        <taxon>Metazoa</taxon>
        <taxon>Ecdysozoa</taxon>
        <taxon>Arthropoda</taxon>
        <taxon>Chelicerata</taxon>
        <taxon>Arachnida</taxon>
        <taxon>Acari</taxon>
        <taxon>Acariformes</taxon>
        <taxon>Sarcoptiformes</taxon>
        <taxon>Oribatida</taxon>
        <taxon>Brachypylina</taxon>
        <taxon>Oppioidea</taxon>
        <taxon>Oppiidae</taxon>
        <taxon>Medioppia</taxon>
    </lineage>
</organism>
<dbReference type="OrthoDB" id="6519824at2759"/>
<dbReference type="Gene3D" id="2.170.130.30">
    <property type="match status" value="1"/>
</dbReference>
<gene>
    <name evidence="1" type="ORF">OSB1V03_LOCUS6117</name>
</gene>
<dbReference type="Proteomes" id="UP000759131">
    <property type="component" value="Unassembled WGS sequence"/>
</dbReference>
<proteinExistence type="predicted"/>
<evidence type="ECO:0000313" key="1">
    <source>
        <dbReference type="EMBL" id="CAD7625685.1"/>
    </source>
</evidence>
<dbReference type="EMBL" id="OC857820">
    <property type="protein sequence ID" value="CAD7625685.1"/>
    <property type="molecule type" value="Genomic_DNA"/>
</dbReference>
<sequence>MDSFDNISIKITKRIDDSNVHSVRLLMMKKPETNVTILDALNATSRKHPEYSFTGKHFNSLGFYIQSIGQLYENRNLSKYWFVYESDGKGEHRPTNG</sequence>
<reference evidence="1" key="1">
    <citation type="submission" date="2020-11" db="EMBL/GenBank/DDBJ databases">
        <authorList>
            <person name="Tran Van P."/>
        </authorList>
    </citation>
    <scope>NUCLEOTIDE SEQUENCE</scope>
</reference>
<protein>
    <submittedName>
        <fullName evidence="1">Uncharacterized protein</fullName>
    </submittedName>
</protein>
<dbReference type="EMBL" id="CAJPIZ010003245">
    <property type="protein sequence ID" value="CAG2106115.1"/>
    <property type="molecule type" value="Genomic_DNA"/>
</dbReference>
<accession>A0A7R9KP76</accession>
<name>A0A7R9KP76_9ACAR</name>